<dbReference type="OrthoDB" id="1458740at2759"/>
<dbReference type="AlphaFoldDB" id="A0A371GLA4"/>
<keyword evidence="1" id="KW-0472">Membrane</keyword>
<sequence>MFTARAIKSGITRSEKVLQLIHIDICRPITPTAIGGFRYGWVELLHEESKSLDALRTFKASTELKLGIKIICVRFDTGHNIPCLAHRNKMGSCGGNALKTTTYILNHVPSKFVAKTPFELMSGKRLSLKHFHVWGCKEKVRSYNLQMKKLDLKTVNGFFIGYYIGSRGSMFYCPSHITRVIESDRVAYFENEFEYDESSRPHTIAFRDESVVHISLAPSFEEERVFQTYKNMKFLLVGTLVLILFKRLFIVLLVLIAMEDELVSLKKNGVWELVNLLVRGDIDYKDIFSPVTKDSFRIVMVLVAHFNLELHQMDVKIAFLNDDLCRDVYID</sequence>
<feature type="transmembrane region" description="Helical" evidence="1">
    <location>
        <begin position="234"/>
        <end position="258"/>
    </location>
</feature>
<keyword evidence="1" id="KW-0812">Transmembrane</keyword>
<dbReference type="PANTHER" id="PTHR42648">
    <property type="entry name" value="TRANSPOSASE, PUTATIVE-RELATED"/>
    <property type="match status" value="1"/>
</dbReference>
<dbReference type="InterPro" id="IPR039537">
    <property type="entry name" value="Retrotran_Ty1/copia-like"/>
</dbReference>
<gene>
    <name evidence="2" type="ORF">CR513_26698</name>
</gene>
<accession>A0A371GLA4</accession>
<comment type="caution">
    <text evidence="2">The sequence shown here is derived from an EMBL/GenBank/DDBJ whole genome shotgun (WGS) entry which is preliminary data.</text>
</comment>
<reference evidence="2" key="1">
    <citation type="submission" date="2018-05" db="EMBL/GenBank/DDBJ databases">
        <title>Draft genome of Mucuna pruriens seed.</title>
        <authorList>
            <person name="Nnadi N.E."/>
            <person name="Vos R."/>
            <person name="Hasami M.H."/>
            <person name="Devisetty U.K."/>
            <person name="Aguiy J.C."/>
        </authorList>
    </citation>
    <scope>NUCLEOTIDE SEQUENCE [LARGE SCALE GENOMIC DNA]</scope>
    <source>
        <strain evidence="2">JCA_2017</strain>
    </source>
</reference>
<keyword evidence="1" id="KW-1133">Transmembrane helix</keyword>
<dbReference type="PANTHER" id="PTHR42648:SF28">
    <property type="entry name" value="TRANSPOSON-ENCODED PROTEIN WITH RIBONUCLEASE H-LIKE AND RETROVIRUS ZINC FINGER-LIKE DOMAINS"/>
    <property type="match status" value="1"/>
</dbReference>
<dbReference type="Proteomes" id="UP000257109">
    <property type="component" value="Unassembled WGS sequence"/>
</dbReference>
<evidence type="ECO:0000313" key="3">
    <source>
        <dbReference type="Proteomes" id="UP000257109"/>
    </source>
</evidence>
<evidence type="ECO:0000256" key="1">
    <source>
        <dbReference type="SAM" id="Phobius"/>
    </source>
</evidence>
<organism evidence="2 3">
    <name type="scientific">Mucuna pruriens</name>
    <name type="common">Velvet bean</name>
    <name type="synonym">Dolichos pruriens</name>
    <dbReference type="NCBI Taxonomy" id="157652"/>
    <lineage>
        <taxon>Eukaryota</taxon>
        <taxon>Viridiplantae</taxon>
        <taxon>Streptophyta</taxon>
        <taxon>Embryophyta</taxon>
        <taxon>Tracheophyta</taxon>
        <taxon>Spermatophyta</taxon>
        <taxon>Magnoliopsida</taxon>
        <taxon>eudicotyledons</taxon>
        <taxon>Gunneridae</taxon>
        <taxon>Pentapetalae</taxon>
        <taxon>rosids</taxon>
        <taxon>fabids</taxon>
        <taxon>Fabales</taxon>
        <taxon>Fabaceae</taxon>
        <taxon>Papilionoideae</taxon>
        <taxon>50 kb inversion clade</taxon>
        <taxon>NPAAA clade</taxon>
        <taxon>indigoferoid/millettioid clade</taxon>
        <taxon>Phaseoleae</taxon>
        <taxon>Mucuna</taxon>
    </lineage>
</organism>
<evidence type="ECO:0000313" key="2">
    <source>
        <dbReference type="EMBL" id="RDX91342.1"/>
    </source>
</evidence>
<feature type="non-terminal residue" evidence="2">
    <location>
        <position position="1"/>
    </location>
</feature>
<dbReference type="EMBL" id="QJKJ01005150">
    <property type="protein sequence ID" value="RDX91342.1"/>
    <property type="molecule type" value="Genomic_DNA"/>
</dbReference>
<evidence type="ECO:0008006" key="4">
    <source>
        <dbReference type="Google" id="ProtNLM"/>
    </source>
</evidence>
<protein>
    <recommendedName>
        <fullName evidence="4">Reverse transcriptase Ty1/copia-type domain-containing protein</fullName>
    </recommendedName>
</protein>
<name>A0A371GLA4_MUCPR</name>
<proteinExistence type="predicted"/>
<keyword evidence="3" id="KW-1185">Reference proteome</keyword>